<organism evidence="3 4">
    <name type="scientific">Caldithrix abyssi DSM 13497</name>
    <dbReference type="NCBI Taxonomy" id="880073"/>
    <lineage>
        <taxon>Bacteria</taxon>
        <taxon>Pseudomonadati</taxon>
        <taxon>Calditrichota</taxon>
        <taxon>Calditrichia</taxon>
        <taxon>Calditrichales</taxon>
        <taxon>Calditrichaceae</taxon>
        <taxon>Caldithrix</taxon>
    </lineage>
</organism>
<feature type="domain" description="TNase-like" evidence="1">
    <location>
        <begin position="6"/>
        <end position="118"/>
    </location>
</feature>
<dbReference type="Gene3D" id="2.40.50.90">
    <property type="match status" value="1"/>
</dbReference>
<dbReference type="Proteomes" id="UP000004671">
    <property type="component" value="Chromosome"/>
</dbReference>
<dbReference type="InParanoid" id="H1XRA9"/>
<evidence type="ECO:0000313" key="3">
    <source>
        <dbReference type="EMBL" id="EHO42390.1"/>
    </source>
</evidence>
<evidence type="ECO:0000313" key="5">
    <source>
        <dbReference type="Proteomes" id="UP000183868"/>
    </source>
</evidence>
<name>H1XRA9_CALAY</name>
<reference evidence="2 5" key="2">
    <citation type="submission" date="2016-11" db="EMBL/GenBank/DDBJ databases">
        <title>Genomic analysis of Caldithrix abyssi and proposal of a novel bacterial phylum Caldithrichaeota.</title>
        <authorList>
            <person name="Kublanov I."/>
            <person name="Sigalova O."/>
            <person name="Gavrilov S."/>
            <person name="Lebedinsky A."/>
            <person name="Ivanova N."/>
            <person name="Daum C."/>
            <person name="Reddy T."/>
            <person name="Klenk H.P."/>
            <person name="Goker M."/>
            <person name="Reva O."/>
            <person name="Miroshnichenko M."/>
            <person name="Kyprides N."/>
            <person name="Woyke T."/>
            <person name="Gelfand M."/>
        </authorList>
    </citation>
    <scope>NUCLEOTIDE SEQUENCE [LARGE SCALE GENOMIC DNA]</scope>
    <source>
        <strain evidence="2 5">LF13</strain>
    </source>
</reference>
<dbReference type="OrthoDB" id="309040at2"/>
<dbReference type="PROSITE" id="PS50830">
    <property type="entry name" value="TNASE_3"/>
    <property type="match status" value="1"/>
</dbReference>
<dbReference type="KEGG" id="caby:Cabys_1630"/>
<evidence type="ECO:0000313" key="4">
    <source>
        <dbReference type="Proteomes" id="UP000004671"/>
    </source>
</evidence>
<dbReference type="eggNOG" id="COG1525">
    <property type="taxonomic scope" value="Bacteria"/>
</dbReference>
<dbReference type="InterPro" id="IPR016071">
    <property type="entry name" value="Staphylococal_nuclease_OB-fold"/>
</dbReference>
<sequence>MERNLYFYRAIVQRVYDGDTCTVDIDLGLKTWIRGERIRLARIDAPELRGDEREDGLRARDFLRALIDGREVIIQTLKDRTGRYGRYIAEIWLVEEDGRWLNVNDVLVKKGFAEYVEY</sequence>
<accession>H1XRA9</accession>
<dbReference type="EMBL" id="CM001402">
    <property type="protein sequence ID" value="EHO42390.1"/>
    <property type="molecule type" value="Genomic_DNA"/>
</dbReference>
<dbReference type="InterPro" id="IPR035437">
    <property type="entry name" value="SNase_OB-fold_sf"/>
</dbReference>
<evidence type="ECO:0000313" key="2">
    <source>
        <dbReference type="EMBL" id="APF18379.1"/>
    </source>
</evidence>
<dbReference type="HOGENOM" id="CLU_170401_0_0_0"/>
<gene>
    <name evidence="2" type="ORF">Cabys_1630</name>
    <name evidence="3" type="ORF">Calab_2783</name>
</gene>
<dbReference type="Pfam" id="PF00565">
    <property type="entry name" value="SNase"/>
    <property type="match status" value="1"/>
</dbReference>
<evidence type="ECO:0000259" key="1">
    <source>
        <dbReference type="PROSITE" id="PS50830"/>
    </source>
</evidence>
<proteinExistence type="predicted"/>
<keyword evidence="4" id="KW-1185">Reference proteome</keyword>
<dbReference type="SMART" id="SM00318">
    <property type="entry name" value="SNc"/>
    <property type="match status" value="1"/>
</dbReference>
<dbReference type="Proteomes" id="UP000183868">
    <property type="component" value="Chromosome"/>
</dbReference>
<reference evidence="3 4" key="1">
    <citation type="submission" date="2011-09" db="EMBL/GenBank/DDBJ databases">
        <title>The permanent draft genome of Caldithrix abyssi DSM 13497.</title>
        <authorList>
            <consortium name="US DOE Joint Genome Institute (JGI-PGF)"/>
            <person name="Lucas S."/>
            <person name="Han J."/>
            <person name="Lapidus A."/>
            <person name="Bruce D."/>
            <person name="Goodwin L."/>
            <person name="Pitluck S."/>
            <person name="Peters L."/>
            <person name="Kyrpides N."/>
            <person name="Mavromatis K."/>
            <person name="Ivanova N."/>
            <person name="Mikhailova N."/>
            <person name="Chertkov O."/>
            <person name="Detter J.C."/>
            <person name="Tapia R."/>
            <person name="Han C."/>
            <person name="Land M."/>
            <person name="Hauser L."/>
            <person name="Markowitz V."/>
            <person name="Cheng J.-F."/>
            <person name="Hugenholtz P."/>
            <person name="Woyke T."/>
            <person name="Wu D."/>
            <person name="Spring S."/>
            <person name="Brambilla E."/>
            <person name="Klenk H.-P."/>
            <person name="Eisen J.A."/>
        </authorList>
    </citation>
    <scope>NUCLEOTIDE SEQUENCE [LARGE SCALE GENOMIC DNA]</scope>
    <source>
        <strain evidence="3 4">DSM 13497</strain>
    </source>
</reference>
<dbReference type="AlphaFoldDB" id="H1XRA9"/>
<dbReference type="STRING" id="880073.Cabys_1630"/>
<dbReference type="SUPFAM" id="SSF50199">
    <property type="entry name" value="Staphylococcal nuclease"/>
    <property type="match status" value="1"/>
</dbReference>
<dbReference type="RefSeq" id="WP_006929709.1">
    <property type="nucleotide sequence ID" value="NZ_CM001402.1"/>
</dbReference>
<dbReference type="PaxDb" id="880073-Calab_2783"/>
<dbReference type="EMBL" id="CP018099">
    <property type="protein sequence ID" value="APF18379.1"/>
    <property type="molecule type" value="Genomic_DNA"/>
</dbReference>
<protein>
    <submittedName>
        <fullName evidence="2">Micrococcal nuclease</fullName>
    </submittedName>
    <submittedName>
        <fullName evidence="3">Nuclease (SNase domain-containing protein)</fullName>
    </submittedName>
</protein>